<proteinExistence type="predicted"/>
<dbReference type="Pfam" id="PF00171">
    <property type="entry name" value="Aldedh"/>
    <property type="match status" value="1"/>
</dbReference>
<reference evidence="3 4" key="1">
    <citation type="journal article" date="2016" name="Nat. Commun.">
        <title>Thousands of microbial genomes shed light on interconnected biogeochemical processes in an aquifer system.</title>
        <authorList>
            <person name="Anantharaman K."/>
            <person name="Brown C.T."/>
            <person name="Hug L.A."/>
            <person name="Sharon I."/>
            <person name="Castelle C.J."/>
            <person name="Probst A.J."/>
            <person name="Thomas B.C."/>
            <person name="Singh A."/>
            <person name="Wilkins M.J."/>
            <person name="Karaoz U."/>
            <person name="Brodie E.L."/>
            <person name="Williams K.H."/>
            <person name="Hubbard S.S."/>
            <person name="Banfield J.F."/>
        </authorList>
    </citation>
    <scope>NUCLEOTIDE SEQUENCE [LARGE SCALE GENOMIC DNA]</scope>
</reference>
<evidence type="ECO:0000256" key="1">
    <source>
        <dbReference type="ARBA" id="ARBA00023002"/>
    </source>
</evidence>
<dbReference type="AlphaFoldDB" id="A0A1F5FEL2"/>
<dbReference type="InterPro" id="IPR016161">
    <property type="entry name" value="Ald_DH/histidinol_DH"/>
</dbReference>
<protein>
    <recommendedName>
        <fullName evidence="2">Aldehyde dehydrogenase domain-containing protein</fullName>
    </recommendedName>
</protein>
<keyword evidence="1" id="KW-0560">Oxidoreductase</keyword>
<dbReference type="EMBL" id="MFAF01000053">
    <property type="protein sequence ID" value="OGD78068.1"/>
    <property type="molecule type" value="Genomic_DNA"/>
</dbReference>
<dbReference type="GO" id="GO:0016620">
    <property type="term" value="F:oxidoreductase activity, acting on the aldehyde or oxo group of donors, NAD or NADP as acceptor"/>
    <property type="evidence" value="ECO:0007669"/>
    <property type="project" value="InterPro"/>
</dbReference>
<dbReference type="InterPro" id="IPR016162">
    <property type="entry name" value="Ald_DH_N"/>
</dbReference>
<dbReference type="STRING" id="1817816.A2Y64_01605"/>
<gene>
    <name evidence="3" type="ORF">A2Y64_01605</name>
</gene>
<organism evidence="3 4">
    <name type="scientific">Candidatus Coatesbacteria bacterium RBG_13_66_14</name>
    <dbReference type="NCBI Taxonomy" id="1817816"/>
    <lineage>
        <taxon>Bacteria</taxon>
        <taxon>Candidatus Coatesiibacteriota</taxon>
    </lineage>
</organism>
<dbReference type="Gene3D" id="3.40.605.10">
    <property type="entry name" value="Aldehyde Dehydrogenase, Chain A, domain 1"/>
    <property type="match status" value="1"/>
</dbReference>
<dbReference type="SUPFAM" id="SSF53720">
    <property type="entry name" value="ALDH-like"/>
    <property type="match status" value="1"/>
</dbReference>
<name>A0A1F5FEL2_9BACT</name>
<dbReference type="PANTHER" id="PTHR11699">
    <property type="entry name" value="ALDEHYDE DEHYDROGENASE-RELATED"/>
    <property type="match status" value="1"/>
</dbReference>
<sequence length="474" mass="50174">MDPDLEKIFEARELLKQARKAADELRRKSPEELDRYVRAISEAALAAARELAESAVRESGFGVVEDKVLKNTFAARDVAESVLKQRTAGVLTRDPERGIVEYGVPMGVVAAIIPCTNPTSTAVFKALIAVKAGCAVVMSPHPRTVECTRRAAQICQSAVEKAGGPAGAISCLSGGVMAATRELMGHALTDVILATGGMGLVRAAYSSGKPAYGVGPGNVPVYVDRSADVENAVRQVFRGTTFDSGVVCSCEQSIVADAPVAERVRQECVKRGGYFLDPEETAKVSAFLFPSGEFNSAAVGMSARWIAEQAGVGVPETTEVLLAELDGVGPGHPLSAEKLCPVLAIYTADGWRAGCERCIELIKFGGMGHTISIHARNAEVIEAFAREKPVCRVLVNTCAALGAVGLTTNLEPSLTLGPGAWGGSATGDNVTARHLINVKRLAYDREGLPEREKREPTDEEIALAVKRALDELGY</sequence>
<dbReference type="CDD" id="cd07122">
    <property type="entry name" value="ALDH_F20_ACDH"/>
    <property type="match status" value="1"/>
</dbReference>
<evidence type="ECO:0000259" key="2">
    <source>
        <dbReference type="Pfam" id="PF00171"/>
    </source>
</evidence>
<feature type="domain" description="Aldehyde dehydrogenase" evidence="2">
    <location>
        <begin position="11"/>
        <end position="271"/>
    </location>
</feature>
<accession>A0A1F5FEL2</accession>
<dbReference type="InterPro" id="IPR015590">
    <property type="entry name" value="Aldehyde_DH_dom"/>
</dbReference>
<dbReference type="Proteomes" id="UP000177187">
    <property type="component" value="Unassembled WGS sequence"/>
</dbReference>
<dbReference type="InterPro" id="IPR016163">
    <property type="entry name" value="Ald_DH_C"/>
</dbReference>
<dbReference type="Gene3D" id="3.40.309.10">
    <property type="entry name" value="Aldehyde Dehydrogenase, Chain A, domain 2"/>
    <property type="match status" value="1"/>
</dbReference>
<comment type="caution">
    <text evidence="3">The sequence shown here is derived from an EMBL/GenBank/DDBJ whole genome shotgun (WGS) entry which is preliminary data.</text>
</comment>
<evidence type="ECO:0000313" key="3">
    <source>
        <dbReference type="EMBL" id="OGD78068.1"/>
    </source>
</evidence>
<evidence type="ECO:0000313" key="4">
    <source>
        <dbReference type="Proteomes" id="UP000177187"/>
    </source>
</evidence>